<dbReference type="PANTHER" id="PTHR43479:SF11">
    <property type="entry name" value="ACREF_ENVCD OPERON REPRESSOR-RELATED"/>
    <property type="match status" value="1"/>
</dbReference>
<dbReference type="AlphaFoldDB" id="A0AAV4LDN4"/>
<evidence type="ECO:0000256" key="5">
    <source>
        <dbReference type="PROSITE-ProRule" id="PRU00335"/>
    </source>
</evidence>
<dbReference type="Pfam" id="PF13977">
    <property type="entry name" value="TetR_C_6"/>
    <property type="match status" value="1"/>
</dbReference>
<dbReference type="InterPro" id="IPR036271">
    <property type="entry name" value="Tet_transcr_reg_TetR-rel_C_sf"/>
</dbReference>
<organism evidence="7 8">
    <name type="scientific">Collibacillus ludicampi</name>
    <dbReference type="NCBI Taxonomy" id="2771369"/>
    <lineage>
        <taxon>Bacteria</taxon>
        <taxon>Bacillati</taxon>
        <taxon>Bacillota</taxon>
        <taxon>Bacilli</taxon>
        <taxon>Bacillales</taxon>
        <taxon>Alicyclobacillaceae</taxon>
        <taxon>Collibacillus</taxon>
    </lineage>
</organism>
<dbReference type="Pfam" id="PF00440">
    <property type="entry name" value="TetR_N"/>
    <property type="match status" value="1"/>
</dbReference>
<keyword evidence="4" id="KW-0804">Transcription</keyword>
<comment type="caution">
    <text evidence="7">The sequence shown here is derived from an EMBL/GenBank/DDBJ whole genome shotgun (WGS) entry which is preliminary data.</text>
</comment>
<proteinExistence type="predicted"/>
<keyword evidence="3 5" id="KW-0238">DNA-binding</keyword>
<evidence type="ECO:0000256" key="3">
    <source>
        <dbReference type="ARBA" id="ARBA00023125"/>
    </source>
</evidence>
<dbReference type="PRINTS" id="PR00455">
    <property type="entry name" value="HTHTETR"/>
</dbReference>
<name>A0AAV4LDN4_9BACL</name>
<dbReference type="Gene3D" id="1.10.10.60">
    <property type="entry name" value="Homeodomain-like"/>
    <property type="match status" value="1"/>
</dbReference>
<dbReference type="EMBL" id="BOQE01000001">
    <property type="protein sequence ID" value="GIM45768.1"/>
    <property type="molecule type" value="Genomic_DNA"/>
</dbReference>
<keyword evidence="8" id="KW-1185">Reference proteome</keyword>
<gene>
    <name evidence="7" type="primary">ywcC</name>
    <name evidence="7" type="ORF">DNHGIG_13170</name>
</gene>
<dbReference type="PROSITE" id="PS50977">
    <property type="entry name" value="HTH_TETR_2"/>
    <property type="match status" value="1"/>
</dbReference>
<reference evidence="7" key="1">
    <citation type="journal article" date="2023" name="Int. J. Syst. Evol. Microbiol.">
        <title>Collibacillus ludicampi gen. nov., sp. nov., a new soil bacterium of the family Alicyclobacillaceae.</title>
        <authorList>
            <person name="Jojima T."/>
            <person name="Ioku Y."/>
            <person name="Fukuta Y."/>
            <person name="Shirasaka N."/>
            <person name="Matsumura Y."/>
            <person name="Mori M."/>
        </authorList>
    </citation>
    <scope>NUCLEOTIDE SEQUENCE</scope>
    <source>
        <strain evidence="7">TP075</strain>
    </source>
</reference>
<keyword evidence="1" id="KW-0678">Repressor</keyword>
<dbReference type="InterPro" id="IPR001647">
    <property type="entry name" value="HTH_TetR"/>
</dbReference>
<feature type="domain" description="HTH tetR-type" evidence="6">
    <location>
        <begin position="9"/>
        <end position="69"/>
    </location>
</feature>
<evidence type="ECO:0000259" key="6">
    <source>
        <dbReference type="PROSITE" id="PS50977"/>
    </source>
</evidence>
<dbReference type="InterPro" id="IPR009057">
    <property type="entry name" value="Homeodomain-like_sf"/>
</dbReference>
<evidence type="ECO:0000256" key="4">
    <source>
        <dbReference type="ARBA" id="ARBA00023163"/>
    </source>
</evidence>
<protein>
    <submittedName>
        <fullName evidence="7">HTH-type transcriptional regulator YwcC</fullName>
    </submittedName>
</protein>
<dbReference type="SUPFAM" id="SSF46689">
    <property type="entry name" value="Homeodomain-like"/>
    <property type="match status" value="1"/>
</dbReference>
<dbReference type="InterPro" id="IPR039538">
    <property type="entry name" value="BetI_C"/>
</dbReference>
<evidence type="ECO:0000256" key="2">
    <source>
        <dbReference type="ARBA" id="ARBA00023015"/>
    </source>
</evidence>
<dbReference type="RefSeq" id="WP_282198943.1">
    <property type="nucleotide sequence ID" value="NZ_BOQE01000001.1"/>
</dbReference>
<evidence type="ECO:0000313" key="7">
    <source>
        <dbReference type="EMBL" id="GIM45768.1"/>
    </source>
</evidence>
<dbReference type="Proteomes" id="UP001057291">
    <property type="component" value="Unassembled WGS sequence"/>
</dbReference>
<dbReference type="InterPro" id="IPR050624">
    <property type="entry name" value="HTH-type_Tx_Regulator"/>
</dbReference>
<dbReference type="GO" id="GO:0003677">
    <property type="term" value="F:DNA binding"/>
    <property type="evidence" value="ECO:0007669"/>
    <property type="project" value="UniProtKB-UniRule"/>
</dbReference>
<dbReference type="SUPFAM" id="SSF48498">
    <property type="entry name" value="Tetracyclin repressor-like, C-terminal domain"/>
    <property type="match status" value="1"/>
</dbReference>
<sequence>MNKHKIKKEISFQKFMEASLKVFAEKGYEKASLDDIAREAGYTKGAFYIHFSSKEELFLKLMKSRLEVFKQQFLESFTPGENIEDTVRAGVALFVHLTKKDNWAPLYFEFCVNAIRNDSIKKHMADHYQDWIETIIFILKQSKECKSCKDDVLKQLAATIIALLDGYHLQESISPNSMSQDTISKSIVNVIHSIC</sequence>
<feature type="DNA-binding region" description="H-T-H motif" evidence="5">
    <location>
        <begin position="32"/>
        <end position="51"/>
    </location>
</feature>
<evidence type="ECO:0000313" key="8">
    <source>
        <dbReference type="Proteomes" id="UP001057291"/>
    </source>
</evidence>
<dbReference type="PANTHER" id="PTHR43479">
    <property type="entry name" value="ACREF/ENVCD OPERON REPRESSOR-RELATED"/>
    <property type="match status" value="1"/>
</dbReference>
<evidence type="ECO:0000256" key="1">
    <source>
        <dbReference type="ARBA" id="ARBA00022491"/>
    </source>
</evidence>
<dbReference type="Gene3D" id="1.10.357.10">
    <property type="entry name" value="Tetracycline Repressor, domain 2"/>
    <property type="match status" value="1"/>
</dbReference>
<accession>A0AAV4LDN4</accession>
<keyword evidence="2" id="KW-0805">Transcription regulation</keyword>